<proteinExistence type="predicted"/>
<dbReference type="STRING" id="1884261.A0A5C3QF54"/>
<dbReference type="OrthoDB" id="3184970at2759"/>
<dbReference type="InterPro" id="IPR000210">
    <property type="entry name" value="BTB/POZ_dom"/>
</dbReference>
<feature type="domain" description="BTB" evidence="1">
    <location>
        <begin position="14"/>
        <end position="80"/>
    </location>
</feature>
<keyword evidence="3" id="KW-1185">Reference proteome</keyword>
<dbReference type="SUPFAM" id="SSF54695">
    <property type="entry name" value="POZ domain"/>
    <property type="match status" value="1"/>
</dbReference>
<dbReference type="EMBL" id="ML178837">
    <property type="protein sequence ID" value="TFK98778.1"/>
    <property type="molecule type" value="Genomic_DNA"/>
</dbReference>
<evidence type="ECO:0000259" key="1">
    <source>
        <dbReference type="PROSITE" id="PS50097"/>
    </source>
</evidence>
<dbReference type="PROSITE" id="PS50097">
    <property type="entry name" value="BTB"/>
    <property type="match status" value="1"/>
</dbReference>
<dbReference type="Gene3D" id="3.30.710.10">
    <property type="entry name" value="Potassium Channel Kv1.1, Chain A"/>
    <property type="match status" value="1"/>
</dbReference>
<protein>
    <recommendedName>
        <fullName evidence="1">BTB domain-containing protein</fullName>
    </recommendedName>
</protein>
<dbReference type="Pfam" id="PF00651">
    <property type="entry name" value="BTB"/>
    <property type="match status" value="1"/>
</dbReference>
<evidence type="ECO:0000313" key="3">
    <source>
        <dbReference type="Proteomes" id="UP000305067"/>
    </source>
</evidence>
<gene>
    <name evidence="2" type="ORF">BDV98DRAFT_552243</name>
</gene>
<organism evidence="2 3">
    <name type="scientific">Pterulicium gracile</name>
    <dbReference type="NCBI Taxonomy" id="1884261"/>
    <lineage>
        <taxon>Eukaryota</taxon>
        <taxon>Fungi</taxon>
        <taxon>Dikarya</taxon>
        <taxon>Basidiomycota</taxon>
        <taxon>Agaricomycotina</taxon>
        <taxon>Agaricomycetes</taxon>
        <taxon>Agaricomycetidae</taxon>
        <taxon>Agaricales</taxon>
        <taxon>Pleurotineae</taxon>
        <taxon>Pterulaceae</taxon>
        <taxon>Pterulicium</taxon>
    </lineage>
</organism>
<evidence type="ECO:0000313" key="2">
    <source>
        <dbReference type="EMBL" id="TFK98778.1"/>
    </source>
</evidence>
<name>A0A5C3QF54_9AGAR</name>
<reference evidence="2 3" key="1">
    <citation type="journal article" date="2019" name="Nat. Ecol. Evol.">
        <title>Megaphylogeny resolves global patterns of mushroom evolution.</title>
        <authorList>
            <person name="Varga T."/>
            <person name="Krizsan K."/>
            <person name="Foldi C."/>
            <person name="Dima B."/>
            <person name="Sanchez-Garcia M."/>
            <person name="Sanchez-Ramirez S."/>
            <person name="Szollosi G.J."/>
            <person name="Szarkandi J.G."/>
            <person name="Papp V."/>
            <person name="Albert L."/>
            <person name="Andreopoulos W."/>
            <person name="Angelini C."/>
            <person name="Antonin V."/>
            <person name="Barry K.W."/>
            <person name="Bougher N.L."/>
            <person name="Buchanan P."/>
            <person name="Buyck B."/>
            <person name="Bense V."/>
            <person name="Catcheside P."/>
            <person name="Chovatia M."/>
            <person name="Cooper J."/>
            <person name="Damon W."/>
            <person name="Desjardin D."/>
            <person name="Finy P."/>
            <person name="Geml J."/>
            <person name="Haridas S."/>
            <person name="Hughes K."/>
            <person name="Justo A."/>
            <person name="Karasinski D."/>
            <person name="Kautmanova I."/>
            <person name="Kiss B."/>
            <person name="Kocsube S."/>
            <person name="Kotiranta H."/>
            <person name="LaButti K.M."/>
            <person name="Lechner B.E."/>
            <person name="Liimatainen K."/>
            <person name="Lipzen A."/>
            <person name="Lukacs Z."/>
            <person name="Mihaltcheva S."/>
            <person name="Morgado L.N."/>
            <person name="Niskanen T."/>
            <person name="Noordeloos M.E."/>
            <person name="Ohm R.A."/>
            <person name="Ortiz-Santana B."/>
            <person name="Ovrebo C."/>
            <person name="Racz N."/>
            <person name="Riley R."/>
            <person name="Savchenko A."/>
            <person name="Shiryaev A."/>
            <person name="Soop K."/>
            <person name="Spirin V."/>
            <person name="Szebenyi C."/>
            <person name="Tomsovsky M."/>
            <person name="Tulloss R.E."/>
            <person name="Uehling J."/>
            <person name="Grigoriev I.V."/>
            <person name="Vagvolgyi C."/>
            <person name="Papp T."/>
            <person name="Martin F.M."/>
            <person name="Miettinen O."/>
            <person name="Hibbett D.S."/>
            <person name="Nagy L.G."/>
        </authorList>
    </citation>
    <scope>NUCLEOTIDE SEQUENCE [LARGE SCALE GENOMIC DNA]</scope>
    <source>
        <strain evidence="2 3">CBS 309.79</strain>
    </source>
</reference>
<accession>A0A5C3QF54</accession>
<dbReference type="AlphaFoldDB" id="A0A5C3QF54"/>
<sequence length="174" mass="19576">MAPGNKIFNDESSADIILKSSDAVSFHVHSDVLSCHSNIFADAGHYSANTADADRKVESVECTESSQTLHHLLRFMYRDERKPDVQKLEMSDLLALAEAVEKYDVWSVKQLLGICLRERLATHPLEIFQFAITHDYNTMALDAAVMSIGYPRKLKVPPVEILSQAALSRWVRCL</sequence>
<dbReference type="Proteomes" id="UP000305067">
    <property type="component" value="Unassembled WGS sequence"/>
</dbReference>
<dbReference type="InterPro" id="IPR011333">
    <property type="entry name" value="SKP1/BTB/POZ_sf"/>
</dbReference>